<evidence type="ECO:0000256" key="1">
    <source>
        <dbReference type="SAM" id="MobiDB-lite"/>
    </source>
</evidence>
<feature type="region of interest" description="Disordered" evidence="1">
    <location>
        <begin position="1"/>
        <end position="47"/>
    </location>
</feature>
<organism evidence="2 3">
    <name type="scientific">Myotis myotis</name>
    <name type="common">Greater mouse-eared bat</name>
    <name type="synonym">Vespertilio myotis</name>
    <dbReference type="NCBI Taxonomy" id="51298"/>
    <lineage>
        <taxon>Eukaryota</taxon>
        <taxon>Metazoa</taxon>
        <taxon>Chordata</taxon>
        <taxon>Craniata</taxon>
        <taxon>Vertebrata</taxon>
        <taxon>Euteleostomi</taxon>
        <taxon>Mammalia</taxon>
        <taxon>Eutheria</taxon>
        <taxon>Laurasiatheria</taxon>
        <taxon>Chiroptera</taxon>
        <taxon>Yangochiroptera</taxon>
        <taxon>Vespertilionidae</taxon>
        <taxon>Myotis</taxon>
    </lineage>
</organism>
<gene>
    <name evidence="2" type="ORF">mMyoMyo1_012619</name>
</gene>
<dbReference type="AlphaFoldDB" id="A0A7J7SSN5"/>
<dbReference type="Proteomes" id="UP000527355">
    <property type="component" value="Unassembled WGS sequence"/>
</dbReference>
<name>A0A7J7SSN5_MYOMY</name>
<reference evidence="2 3" key="1">
    <citation type="journal article" date="2020" name="Nature">
        <title>Six reference-quality genomes reveal evolution of bat adaptations.</title>
        <authorList>
            <person name="Jebb D."/>
            <person name="Huang Z."/>
            <person name="Pippel M."/>
            <person name="Hughes G.M."/>
            <person name="Lavrichenko K."/>
            <person name="Devanna P."/>
            <person name="Winkler S."/>
            <person name="Jermiin L.S."/>
            <person name="Skirmuntt E.C."/>
            <person name="Katzourakis A."/>
            <person name="Burkitt-Gray L."/>
            <person name="Ray D.A."/>
            <person name="Sullivan K.A.M."/>
            <person name="Roscito J.G."/>
            <person name="Kirilenko B.M."/>
            <person name="Davalos L.M."/>
            <person name="Corthals A.P."/>
            <person name="Power M.L."/>
            <person name="Jones G."/>
            <person name="Ransome R.D."/>
            <person name="Dechmann D.K.N."/>
            <person name="Locatelli A.G."/>
            <person name="Puechmaille S.J."/>
            <person name="Fedrigo O."/>
            <person name="Jarvis E.D."/>
            <person name="Hiller M."/>
            <person name="Vernes S.C."/>
            <person name="Myers E.W."/>
            <person name="Teeling E.C."/>
        </authorList>
    </citation>
    <scope>NUCLEOTIDE SEQUENCE [LARGE SCALE GENOMIC DNA]</scope>
    <source>
        <strain evidence="2">MMyoMyo1</strain>
        <tissue evidence="2">Flight muscle</tissue>
    </source>
</reference>
<comment type="caution">
    <text evidence="2">The sequence shown here is derived from an EMBL/GenBank/DDBJ whole genome shotgun (WGS) entry which is preliminary data.</text>
</comment>
<sequence>MQPSKAEVWPHSAEQKTQQTGSGRANGEVLSTPGQEPPTPSHDLSASDFLKKLDSQISLSKKAAAQKLRKGESGVPGEESGLHHSSPRMQQRAVLGPVPLTRTSRIQTLRDQEDEIFKL</sequence>
<proteinExistence type="predicted"/>
<accession>A0A7J7SSN5</accession>
<protein>
    <submittedName>
        <fullName evidence="2">LysM domain containing 1</fullName>
    </submittedName>
</protein>
<evidence type="ECO:0000313" key="3">
    <source>
        <dbReference type="Proteomes" id="UP000527355"/>
    </source>
</evidence>
<evidence type="ECO:0000313" key="2">
    <source>
        <dbReference type="EMBL" id="KAF6291097.1"/>
    </source>
</evidence>
<keyword evidence="3" id="KW-1185">Reference proteome</keyword>
<dbReference type="VEuPathDB" id="HostDB:GeneID_118673390"/>
<feature type="region of interest" description="Disordered" evidence="1">
    <location>
        <begin position="61"/>
        <end position="107"/>
    </location>
</feature>
<dbReference type="EMBL" id="JABWUV010000018">
    <property type="protein sequence ID" value="KAF6291097.1"/>
    <property type="molecule type" value="Genomic_DNA"/>
</dbReference>